<evidence type="ECO:0000313" key="2">
    <source>
        <dbReference type="Proteomes" id="UP000595437"/>
    </source>
</evidence>
<dbReference type="Proteomes" id="UP000595437">
    <property type="component" value="Chromosome 6"/>
</dbReference>
<evidence type="ECO:0000313" key="1">
    <source>
        <dbReference type="EMBL" id="QQP49075.1"/>
    </source>
</evidence>
<proteinExistence type="predicted"/>
<protein>
    <submittedName>
        <fullName evidence="1">Uncharacterized protein</fullName>
    </submittedName>
</protein>
<organism evidence="1 2">
    <name type="scientific">Caligus rogercresseyi</name>
    <name type="common">Sea louse</name>
    <dbReference type="NCBI Taxonomy" id="217165"/>
    <lineage>
        <taxon>Eukaryota</taxon>
        <taxon>Metazoa</taxon>
        <taxon>Ecdysozoa</taxon>
        <taxon>Arthropoda</taxon>
        <taxon>Crustacea</taxon>
        <taxon>Multicrustacea</taxon>
        <taxon>Hexanauplia</taxon>
        <taxon>Copepoda</taxon>
        <taxon>Siphonostomatoida</taxon>
        <taxon>Caligidae</taxon>
        <taxon>Caligus</taxon>
    </lineage>
</organism>
<reference evidence="2" key="1">
    <citation type="submission" date="2021-01" db="EMBL/GenBank/DDBJ databases">
        <title>Caligus Genome Assembly.</title>
        <authorList>
            <person name="Gallardo-Escarate C."/>
        </authorList>
    </citation>
    <scope>NUCLEOTIDE SEQUENCE [LARGE SCALE GENOMIC DNA]</scope>
</reference>
<name>A0A7T8K8Z4_CALRO</name>
<accession>A0A7T8K8Z4</accession>
<dbReference type="AlphaFoldDB" id="A0A7T8K8Z4"/>
<sequence length="82" mass="9467">MYLNFNLTMEETLKAGENEVVSQDIVELVGKVEEHLKDRVEESLTSLGEIGDVRIRKFAEESREELLHLKTRDPRRGKLIGK</sequence>
<keyword evidence="2" id="KW-1185">Reference proteome</keyword>
<dbReference type="EMBL" id="CP045895">
    <property type="protein sequence ID" value="QQP49075.1"/>
    <property type="molecule type" value="Genomic_DNA"/>
</dbReference>
<gene>
    <name evidence="1" type="ORF">FKW44_009599</name>
</gene>